<keyword evidence="3" id="KW-1185">Reference proteome</keyword>
<feature type="compositionally biased region" description="Polar residues" evidence="1">
    <location>
        <begin position="297"/>
        <end position="312"/>
    </location>
</feature>
<feature type="compositionally biased region" description="Polar residues" evidence="1">
    <location>
        <begin position="96"/>
        <end position="105"/>
    </location>
</feature>
<comment type="caution">
    <text evidence="2">The sequence shown here is derived from an EMBL/GenBank/DDBJ whole genome shotgun (WGS) entry which is preliminary data.</text>
</comment>
<evidence type="ECO:0000313" key="3">
    <source>
        <dbReference type="Proteomes" id="UP000301737"/>
    </source>
</evidence>
<dbReference type="Proteomes" id="UP000301737">
    <property type="component" value="Unassembled WGS sequence"/>
</dbReference>
<gene>
    <name evidence="2" type="ORF">ZYGM_002277</name>
</gene>
<reference evidence="2 3" key="1">
    <citation type="submission" date="2019-01" db="EMBL/GenBank/DDBJ databases">
        <title>Draft Genome Sequencing of Zygosaccharomyces mellis Ca-7.</title>
        <authorList>
            <person name="Shiwa Y."/>
            <person name="Kanesaki Y."/>
            <person name="Ishige T."/>
            <person name="Mura K."/>
            <person name="Hori T."/>
            <person name="Tamura T."/>
        </authorList>
    </citation>
    <scope>NUCLEOTIDE SEQUENCE [LARGE SCALE GENOMIC DNA]</scope>
    <source>
        <strain evidence="2 3">Ca-7</strain>
    </source>
</reference>
<evidence type="ECO:0000313" key="2">
    <source>
        <dbReference type="EMBL" id="GCF01163.1"/>
    </source>
</evidence>
<evidence type="ECO:0008006" key="4">
    <source>
        <dbReference type="Google" id="ProtNLM"/>
    </source>
</evidence>
<proteinExistence type="predicted"/>
<feature type="compositionally biased region" description="Low complexity" evidence="1">
    <location>
        <begin position="129"/>
        <end position="150"/>
    </location>
</feature>
<feature type="region of interest" description="Disordered" evidence="1">
    <location>
        <begin position="292"/>
        <end position="337"/>
    </location>
</feature>
<dbReference type="AlphaFoldDB" id="A0A4C2EFZ8"/>
<feature type="compositionally biased region" description="Basic and acidic residues" evidence="1">
    <location>
        <begin position="86"/>
        <end position="95"/>
    </location>
</feature>
<protein>
    <recommendedName>
        <fullName evidence="4">Enhancer of mRNA-decapping protein 1</fullName>
    </recommendedName>
</protein>
<organism evidence="2 3">
    <name type="scientific">Zygosaccharomyces mellis</name>
    <dbReference type="NCBI Taxonomy" id="42258"/>
    <lineage>
        <taxon>Eukaryota</taxon>
        <taxon>Fungi</taxon>
        <taxon>Dikarya</taxon>
        <taxon>Ascomycota</taxon>
        <taxon>Saccharomycotina</taxon>
        <taxon>Saccharomycetes</taxon>
        <taxon>Saccharomycetales</taxon>
        <taxon>Saccharomycetaceae</taxon>
        <taxon>Zygosaccharomyces</taxon>
    </lineage>
</organism>
<feature type="compositionally biased region" description="Polar residues" evidence="1">
    <location>
        <begin position="69"/>
        <end position="82"/>
    </location>
</feature>
<name>A0A4C2EFZ8_9SACH</name>
<feature type="region of interest" description="Disordered" evidence="1">
    <location>
        <begin position="1"/>
        <end position="176"/>
    </location>
</feature>
<dbReference type="EMBL" id="BIMX01000027">
    <property type="protein sequence ID" value="GCF01163.1"/>
    <property type="molecule type" value="Genomic_DNA"/>
</dbReference>
<sequence length="337" mass="35979">MSTDTMYMNNPHILRESGKHTNRASHVSRLDKQRTQHNGKGSVKSKNAQIATIIPKTQVLPNGEKPDFGNSTLSRKSKNPTQKKGGAKEHKDVTKGSKSQRLSNENTRKTSKHQQQREKESRITKDQSSKSQSSKTQNGRSRSSSNASSSLDLNEIPVSSGAPTIPSSPLEKPAAAVTPVAPVVPLVASGAAPMPPLPLMGLPNFVPSFVPNSIPQPPLAPLAGVQPLPTQHPVVGNSRYPYGNSSVEPIPLTSPLVPSPVDDQMYSQIPMPMLQTPQVNLNIEAQVATRAMKPGVTGNSSYSDPKRTTSAKPATFAGASFASKDPVINKLPKPSFA</sequence>
<accession>A0A4C2EFZ8</accession>
<dbReference type="OrthoDB" id="4069652at2759"/>
<feature type="compositionally biased region" description="Basic and acidic residues" evidence="1">
    <location>
        <begin position="115"/>
        <end position="128"/>
    </location>
</feature>
<evidence type="ECO:0000256" key="1">
    <source>
        <dbReference type="SAM" id="MobiDB-lite"/>
    </source>
</evidence>
<feature type="compositionally biased region" description="Polar residues" evidence="1">
    <location>
        <begin position="36"/>
        <end position="50"/>
    </location>
</feature>